<dbReference type="InterPro" id="IPR011059">
    <property type="entry name" value="Metal-dep_hydrolase_composite"/>
</dbReference>
<dbReference type="InterPro" id="IPR032466">
    <property type="entry name" value="Metal_Hydrolase"/>
</dbReference>
<evidence type="ECO:0000259" key="1">
    <source>
        <dbReference type="Pfam" id="PF07969"/>
    </source>
</evidence>
<sequence length="536" mass="58447">MNDVVLRNASIADGTGCSSFRGHLAIKDGRISEVSLDVGRVPSGTEVVDVDGLTVCPGFIDMHPHSDMAVVQPGDHSAKLAQGVTTELAGQDGLSLAPMRRTGRFRLPLMVESIYGPVDDTNSSWETVGEYLDVVDRGVQANQAYVVPLSNVRCHVMGYDQRPPTPDELQAMRDLVRTGMLEGAVGVSTGLTYPPGSFADKAELIEICTVVAELGGFHDTHQRSYGHRAYEAYEEVVEISEASGCALHLAHAEIDFPENFGRDRDLIRLIDDAGRRGVEISFDILPYDQANTMLAAMLPSWVHAGGPEETLRLLRDPDARRKIAHEMEVIGSDGAYGVPMGWNLFEISSSGSGEQWVGMRVDEAAAAAGRPTAEFYFDLLIADELDTMTLIHMGYEQHVANMMQHAAFTAGSDGNLRGQKPHPRGWGTFPRYLGRYVRESGHLRLEECIAHMTSVPARVLKLRDRGLVAEGYAADLVAFDADTVLDTATYDDPRTAPIGIPHVLVNGVFTVRDGVTSEVRAGHALRRGRDTYHRPA</sequence>
<protein>
    <submittedName>
        <fullName evidence="2">D-aminoacylase</fullName>
    </submittedName>
</protein>
<comment type="caution">
    <text evidence="2">The sequence shown here is derived from an EMBL/GenBank/DDBJ whole genome shotgun (WGS) entry which is preliminary data.</text>
</comment>
<feature type="domain" description="Amidohydrolase 3" evidence="1">
    <location>
        <begin position="46"/>
        <end position="510"/>
    </location>
</feature>
<dbReference type="CDD" id="cd01297">
    <property type="entry name" value="D-aminoacylase"/>
    <property type="match status" value="1"/>
</dbReference>
<dbReference type="Proteomes" id="UP001500449">
    <property type="component" value="Unassembled WGS sequence"/>
</dbReference>
<dbReference type="SUPFAM" id="SSF51556">
    <property type="entry name" value="Metallo-dependent hydrolases"/>
    <property type="match status" value="1"/>
</dbReference>
<name>A0ABN2MK11_9PSEU</name>
<evidence type="ECO:0000313" key="3">
    <source>
        <dbReference type="Proteomes" id="UP001500449"/>
    </source>
</evidence>
<accession>A0ABN2MK11</accession>
<dbReference type="InterPro" id="IPR050378">
    <property type="entry name" value="Metallo-dep_Hydrolases_sf"/>
</dbReference>
<dbReference type="Gene3D" id="3.30.1490.130">
    <property type="entry name" value="D-aminoacylase. Domain 3"/>
    <property type="match status" value="1"/>
</dbReference>
<dbReference type="InterPro" id="IPR013108">
    <property type="entry name" value="Amidohydro_3"/>
</dbReference>
<dbReference type="SUPFAM" id="SSF51338">
    <property type="entry name" value="Composite domain of metallo-dependent hydrolases"/>
    <property type="match status" value="1"/>
</dbReference>
<reference evidence="2 3" key="1">
    <citation type="journal article" date="2019" name="Int. J. Syst. Evol. Microbiol.">
        <title>The Global Catalogue of Microorganisms (GCM) 10K type strain sequencing project: providing services to taxonomists for standard genome sequencing and annotation.</title>
        <authorList>
            <consortium name="The Broad Institute Genomics Platform"/>
            <consortium name="The Broad Institute Genome Sequencing Center for Infectious Disease"/>
            <person name="Wu L."/>
            <person name="Ma J."/>
        </authorList>
    </citation>
    <scope>NUCLEOTIDE SEQUENCE [LARGE SCALE GENOMIC DNA]</scope>
    <source>
        <strain evidence="2 3">JCM 16009</strain>
    </source>
</reference>
<dbReference type="InterPro" id="IPR023100">
    <property type="entry name" value="D-aminoacylase_insert_dom_sf"/>
</dbReference>
<dbReference type="Gene3D" id="3.20.20.140">
    <property type="entry name" value="Metal-dependent hydrolases"/>
    <property type="match status" value="1"/>
</dbReference>
<dbReference type="Pfam" id="PF07969">
    <property type="entry name" value="Amidohydro_3"/>
    <property type="match status" value="1"/>
</dbReference>
<dbReference type="Gene3D" id="2.30.40.10">
    <property type="entry name" value="Urease, subunit C, domain 1"/>
    <property type="match status" value="1"/>
</dbReference>
<evidence type="ECO:0000313" key="2">
    <source>
        <dbReference type="EMBL" id="GAA1828578.1"/>
    </source>
</evidence>
<dbReference type="PANTHER" id="PTHR11647:SF1">
    <property type="entry name" value="COLLAPSIN RESPONSE MEDIATOR PROTEIN"/>
    <property type="match status" value="1"/>
</dbReference>
<dbReference type="EMBL" id="BAAAQK010000001">
    <property type="protein sequence ID" value="GAA1828578.1"/>
    <property type="molecule type" value="Genomic_DNA"/>
</dbReference>
<dbReference type="PANTHER" id="PTHR11647">
    <property type="entry name" value="HYDRANTOINASE/DIHYDROPYRIMIDINASE FAMILY MEMBER"/>
    <property type="match status" value="1"/>
</dbReference>
<organism evidence="2 3">
    <name type="scientific">Pseudonocardia ailaonensis</name>
    <dbReference type="NCBI Taxonomy" id="367279"/>
    <lineage>
        <taxon>Bacteria</taxon>
        <taxon>Bacillati</taxon>
        <taxon>Actinomycetota</taxon>
        <taxon>Actinomycetes</taxon>
        <taxon>Pseudonocardiales</taxon>
        <taxon>Pseudonocardiaceae</taxon>
        <taxon>Pseudonocardia</taxon>
    </lineage>
</organism>
<dbReference type="RefSeq" id="WP_344411663.1">
    <property type="nucleotide sequence ID" value="NZ_BAAAQK010000001.1"/>
</dbReference>
<keyword evidence="3" id="KW-1185">Reference proteome</keyword>
<proteinExistence type="predicted"/>
<gene>
    <name evidence="2" type="ORF">GCM10009836_02900</name>
</gene>